<accession>A0A9P8UKA4</accession>
<evidence type="ECO:0000256" key="1">
    <source>
        <dbReference type="ARBA" id="ARBA00004123"/>
    </source>
</evidence>
<dbReference type="SUPFAM" id="SSF57701">
    <property type="entry name" value="Zn2/Cys6 DNA-binding domain"/>
    <property type="match status" value="1"/>
</dbReference>
<dbReference type="InterPro" id="IPR050613">
    <property type="entry name" value="Sec_Metabolite_Reg"/>
</dbReference>
<dbReference type="AlphaFoldDB" id="A0A9P8UKA4"/>
<evidence type="ECO:0000313" key="6">
    <source>
        <dbReference type="EMBL" id="KAH6653540.1"/>
    </source>
</evidence>
<gene>
    <name evidence="6" type="ORF">BKA67DRAFT_570217</name>
</gene>
<dbReference type="RefSeq" id="XP_045957817.1">
    <property type="nucleotide sequence ID" value="XM_046103147.1"/>
</dbReference>
<dbReference type="GO" id="GO:0000981">
    <property type="term" value="F:DNA-binding transcription factor activity, RNA polymerase II-specific"/>
    <property type="evidence" value="ECO:0007669"/>
    <property type="project" value="InterPro"/>
</dbReference>
<keyword evidence="2" id="KW-0539">Nucleus</keyword>
<proteinExistence type="predicted"/>
<dbReference type="Gene3D" id="4.10.240.10">
    <property type="entry name" value="Zn(2)-C6 fungal-type DNA-binding domain"/>
    <property type="match status" value="1"/>
</dbReference>
<dbReference type="PANTHER" id="PTHR31001">
    <property type="entry name" value="UNCHARACTERIZED TRANSCRIPTIONAL REGULATORY PROTEIN"/>
    <property type="match status" value="1"/>
</dbReference>
<dbReference type="GO" id="GO:0008270">
    <property type="term" value="F:zinc ion binding"/>
    <property type="evidence" value="ECO:0007669"/>
    <property type="project" value="InterPro"/>
</dbReference>
<dbReference type="Proteomes" id="UP000758603">
    <property type="component" value="Unassembled WGS sequence"/>
</dbReference>
<evidence type="ECO:0000259" key="5">
    <source>
        <dbReference type="PROSITE" id="PS50073"/>
    </source>
</evidence>
<dbReference type="InterPro" id="IPR001138">
    <property type="entry name" value="Zn2Cys6_DnaBD"/>
</dbReference>
<feature type="transmembrane region" description="Helical" evidence="3">
    <location>
        <begin position="155"/>
        <end position="173"/>
    </location>
</feature>
<dbReference type="GO" id="GO:0005634">
    <property type="term" value="C:nucleus"/>
    <property type="evidence" value="ECO:0007669"/>
    <property type="project" value="UniProtKB-SubCell"/>
</dbReference>
<keyword evidence="3" id="KW-0812">Transmembrane</keyword>
<evidence type="ECO:0000256" key="3">
    <source>
        <dbReference type="SAM" id="Phobius"/>
    </source>
</evidence>
<name>A0A9P8UKA4_9PEZI</name>
<dbReference type="EMBL" id="JAGPXC010000005">
    <property type="protein sequence ID" value="KAH6653540.1"/>
    <property type="molecule type" value="Genomic_DNA"/>
</dbReference>
<dbReference type="SMART" id="SM00066">
    <property type="entry name" value="GAL4"/>
    <property type="match status" value="1"/>
</dbReference>
<evidence type="ECO:0000313" key="7">
    <source>
        <dbReference type="Proteomes" id="UP000758603"/>
    </source>
</evidence>
<feature type="domain" description="Zn(2)-C6 fungal-type" evidence="4">
    <location>
        <begin position="14"/>
        <end position="45"/>
    </location>
</feature>
<dbReference type="PROSITE" id="PS50073">
    <property type="entry name" value="COPPER_FIST_2"/>
    <property type="match status" value="1"/>
</dbReference>
<evidence type="ECO:0000259" key="4">
    <source>
        <dbReference type="PROSITE" id="PS50048"/>
    </source>
</evidence>
<keyword evidence="7" id="KW-1185">Reference proteome</keyword>
<protein>
    <recommendedName>
        <fullName evidence="8">Zn(2)-C6 fungal-type domain-containing protein</fullName>
    </recommendedName>
</protein>
<dbReference type="PANTHER" id="PTHR31001:SF88">
    <property type="entry name" value="TRANSCRIPTION FACTOR PDR3"/>
    <property type="match status" value="1"/>
</dbReference>
<dbReference type="PROSITE" id="PS50048">
    <property type="entry name" value="ZN2_CY6_FUNGAL_2"/>
    <property type="match status" value="1"/>
</dbReference>
<dbReference type="GO" id="GO:0003677">
    <property type="term" value="F:DNA binding"/>
    <property type="evidence" value="ECO:0007669"/>
    <property type="project" value="InterPro"/>
</dbReference>
<organism evidence="6 7">
    <name type="scientific">Truncatella angustata</name>
    <dbReference type="NCBI Taxonomy" id="152316"/>
    <lineage>
        <taxon>Eukaryota</taxon>
        <taxon>Fungi</taxon>
        <taxon>Dikarya</taxon>
        <taxon>Ascomycota</taxon>
        <taxon>Pezizomycotina</taxon>
        <taxon>Sordariomycetes</taxon>
        <taxon>Xylariomycetidae</taxon>
        <taxon>Amphisphaeriales</taxon>
        <taxon>Sporocadaceae</taxon>
        <taxon>Truncatella</taxon>
    </lineage>
</organism>
<dbReference type="InterPro" id="IPR001083">
    <property type="entry name" value="Cu_fist_DNA-bd_dom"/>
</dbReference>
<sequence length="553" mass="63754">MTDPKKLRDRKTNSCISCVQQKRQCNREYPCQQCIKRDKPRECVYQPHRPVLILRSRDKPGFQNYLSQLEQPYSPEKQLGSPNVPNTYQEDGGELGRYVRHLVSMSVTDGEDIVELILPKLLQTGDLVTCILFERSIVQEWNSLRKDPRAMPPSVAFSFLTLVYGSVALTALYCILLEESLPGNMGPAEIILNICLTNCLQCWQHSDPDRPGQYKVEAAIVRLAVTLYHQSDLQRAYTALGHAIALAESSGYRESDVLHPSDFKGELRRRAWLLLENFDYRICSSFGRLQRISHKQRKLELRNLSDTSFDAYSTELPLQRRLDQLTRVLPLILISAIRNVSAKITLDIFGRDDITSKDIQDFDQELDAVYQRVPKTITGDPVKVLQLQYTIAIIYHAAKMVLHRWSVLDENMDRSDPYANHSRAQCIGSAVEIMKIQKSLLDNRRSHHNRWELDPLTTYDFLFAGIILCLELSYLIRPQRLFHRDVLRPEIFTRTVLHQLLSYSLEFWGESHSYGIPLDTVRICAIFTRCVKEVECHAAQTSYHPEPYFNGHG</sequence>
<evidence type="ECO:0000256" key="2">
    <source>
        <dbReference type="ARBA" id="ARBA00023242"/>
    </source>
</evidence>
<dbReference type="GeneID" id="70132039"/>
<dbReference type="CDD" id="cd12148">
    <property type="entry name" value="fungal_TF_MHR"/>
    <property type="match status" value="1"/>
</dbReference>
<comment type="caution">
    <text evidence="6">The sequence shown here is derived from an EMBL/GenBank/DDBJ whole genome shotgun (WGS) entry which is preliminary data.</text>
</comment>
<dbReference type="OrthoDB" id="5344325at2759"/>
<reference evidence="6" key="1">
    <citation type="journal article" date="2021" name="Nat. Commun.">
        <title>Genetic determinants of endophytism in the Arabidopsis root mycobiome.</title>
        <authorList>
            <person name="Mesny F."/>
            <person name="Miyauchi S."/>
            <person name="Thiergart T."/>
            <person name="Pickel B."/>
            <person name="Atanasova L."/>
            <person name="Karlsson M."/>
            <person name="Huettel B."/>
            <person name="Barry K.W."/>
            <person name="Haridas S."/>
            <person name="Chen C."/>
            <person name="Bauer D."/>
            <person name="Andreopoulos W."/>
            <person name="Pangilinan J."/>
            <person name="LaButti K."/>
            <person name="Riley R."/>
            <person name="Lipzen A."/>
            <person name="Clum A."/>
            <person name="Drula E."/>
            <person name="Henrissat B."/>
            <person name="Kohler A."/>
            <person name="Grigoriev I.V."/>
            <person name="Martin F.M."/>
            <person name="Hacquard S."/>
        </authorList>
    </citation>
    <scope>NUCLEOTIDE SEQUENCE</scope>
    <source>
        <strain evidence="6">MPI-SDFR-AT-0073</strain>
    </source>
</reference>
<dbReference type="CDD" id="cd00067">
    <property type="entry name" value="GAL4"/>
    <property type="match status" value="1"/>
</dbReference>
<keyword evidence="3" id="KW-0472">Membrane</keyword>
<keyword evidence="3" id="KW-1133">Transmembrane helix</keyword>
<evidence type="ECO:0008006" key="8">
    <source>
        <dbReference type="Google" id="ProtNLM"/>
    </source>
</evidence>
<feature type="domain" description="Copper-fist" evidence="5">
    <location>
        <begin position="28"/>
        <end position="61"/>
    </location>
</feature>
<dbReference type="InterPro" id="IPR036864">
    <property type="entry name" value="Zn2-C6_fun-type_DNA-bd_sf"/>
</dbReference>
<comment type="subcellular location">
    <subcellularLocation>
        <location evidence="1">Nucleus</location>
    </subcellularLocation>
</comment>
<dbReference type="GO" id="GO:0005507">
    <property type="term" value="F:copper ion binding"/>
    <property type="evidence" value="ECO:0007669"/>
    <property type="project" value="InterPro"/>
</dbReference>